<dbReference type="SMART" id="SM00355">
    <property type="entry name" value="ZnF_C2H2"/>
    <property type="match status" value="3"/>
</dbReference>
<feature type="domain" description="C2H2-type" evidence="1">
    <location>
        <begin position="224"/>
        <end position="248"/>
    </location>
</feature>
<dbReference type="GO" id="GO:0003676">
    <property type="term" value="F:nucleic acid binding"/>
    <property type="evidence" value="ECO:0007669"/>
    <property type="project" value="InterPro"/>
</dbReference>
<dbReference type="GO" id="GO:0008270">
    <property type="term" value="F:zinc ion binding"/>
    <property type="evidence" value="ECO:0007669"/>
    <property type="project" value="InterPro"/>
</dbReference>
<dbReference type="InterPro" id="IPR013087">
    <property type="entry name" value="Znf_C2H2_type"/>
</dbReference>
<feature type="domain" description="U1-type" evidence="2">
    <location>
        <begin position="175"/>
        <end position="209"/>
    </location>
</feature>
<dbReference type="STRING" id="79200.A0A164UJ98"/>
<dbReference type="PANTHER" id="PTHR47487">
    <property type="entry name" value="OS06G0651300 PROTEIN-RELATED"/>
    <property type="match status" value="1"/>
</dbReference>
<dbReference type="AlphaFoldDB" id="A0A164UJ98"/>
<feature type="domain" description="C2H2-type" evidence="1">
    <location>
        <begin position="269"/>
        <end position="293"/>
    </location>
</feature>
<proteinExistence type="predicted"/>
<dbReference type="Gramene" id="KZM88954">
    <property type="protein sequence ID" value="KZM88954"/>
    <property type="gene ID" value="DCAR_026029"/>
</dbReference>
<dbReference type="PANTHER" id="PTHR47487:SF8">
    <property type="entry name" value="OS08G0270900 PROTEIN"/>
    <property type="match status" value="1"/>
</dbReference>
<feature type="domain" description="U1-type" evidence="2">
    <location>
        <begin position="266"/>
        <end position="300"/>
    </location>
</feature>
<dbReference type="Gene3D" id="3.30.160.60">
    <property type="entry name" value="Classic Zinc Finger"/>
    <property type="match status" value="3"/>
</dbReference>
<gene>
    <name evidence="3" type="ORF">DCAR_026029</name>
</gene>
<name>A0A164UJ98_DAUCS</name>
<comment type="caution">
    <text evidence="3">The sequence shown here is derived from an EMBL/GenBank/DDBJ whole genome shotgun (WGS) entry which is preliminary data.</text>
</comment>
<organism evidence="3">
    <name type="scientific">Daucus carota subsp. sativus</name>
    <name type="common">Carrot</name>
    <dbReference type="NCBI Taxonomy" id="79200"/>
    <lineage>
        <taxon>Eukaryota</taxon>
        <taxon>Viridiplantae</taxon>
        <taxon>Streptophyta</taxon>
        <taxon>Embryophyta</taxon>
        <taxon>Tracheophyta</taxon>
        <taxon>Spermatophyta</taxon>
        <taxon>Magnoliopsida</taxon>
        <taxon>eudicotyledons</taxon>
        <taxon>Gunneridae</taxon>
        <taxon>Pentapetalae</taxon>
        <taxon>asterids</taxon>
        <taxon>campanulids</taxon>
        <taxon>Apiales</taxon>
        <taxon>Apiaceae</taxon>
        <taxon>Apioideae</taxon>
        <taxon>Scandiceae</taxon>
        <taxon>Daucinae</taxon>
        <taxon>Daucus</taxon>
        <taxon>Daucus sect. Daucus</taxon>
    </lineage>
</organism>
<reference evidence="3" key="1">
    <citation type="journal article" date="2016" name="Nat. Genet.">
        <title>A high-quality carrot genome assembly provides new insights into carotenoid accumulation and asterid genome evolution.</title>
        <authorList>
            <person name="Iorizzo M."/>
            <person name="Ellison S."/>
            <person name="Senalik D."/>
            <person name="Zeng P."/>
            <person name="Satapoomin P."/>
            <person name="Huang J."/>
            <person name="Bowman M."/>
            <person name="Iovene M."/>
            <person name="Sanseverino W."/>
            <person name="Cavagnaro P."/>
            <person name="Yildiz M."/>
            <person name="Macko-Podgorni A."/>
            <person name="Moranska E."/>
            <person name="Grzebelus E."/>
            <person name="Grzebelus D."/>
            <person name="Ashrafi H."/>
            <person name="Zheng Z."/>
            <person name="Cheng S."/>
            <person name="Spooner D."/>
            <person name="Van Deynze A."/>
            <person name="Simon P."/>
        </authorList>
    </citation>
    <scope>NUCLEOTIDE SEQUENCE [LARGE SCALE GENOMIC DNA]</scope>
    <source>
        <tissue evidence="3">Leaf</tissue>
    </source>
</reference>
<evidence type="ECO:0000313" key="3">
    <source>
        <dbReference type="EMBL" id="KZM88954.1"/>
    </source>
</evidence>
<sequence length="312" mass="35056">MGGMAEVGQQNCMNVELAIQRELEYRKKVAGLFQSDECIEDLMPLQVVSSVSCPRPDPGLRSWPEPSSVTVASPCMAPGSSCMFPRPNPNLAPSSAHQFSPSNAPGFCSGPSQIPNQPFQRSPVPNHYPNYGPRPRPHYQPNYSGFKRKATSGFQHQGPHKPQLPQENYIAIDSSGNMFCKLCEVPCTGPFCLKQHLKGHKHKAKLHLLKMDRKNGGEQVNTQLRCDLCQILCPHEDALKLHYQGQKHKARLQALEAGQKKVEKATERPWCGLCEIWCMNEDAFNQHLKGQKHLTRLYSMQEKERAMKASCR</sequence>
<feature type="domain" description="U1-type" evidence="2">
    <location>
        <begin position="221"/>
        <end position="255"/>
    </location>
</feature>
<dbReference type="InterPro" id="IPR036236">
    <property type="entry name" value="Znf_C2H2_sf"/>
</dbReference>
<dbReference type="OMA" id="KVTCMNE"/>
<dbReference type="EMBL" id="LNRQ01000007">
    <property type="protein sequence ID" value="KZM88954.1"/>
    <property type="molecule type" value="Genomic_DNA"/>
</dbReference>
<dbReference type="InterPro" id="IPR003604">
    <property type="entry name" value="Matrin/U1-like-C_Znf_C2H2"/>
</dbReference>
<evidence type="ECO:0008006" key="4">
    <source>
        <dbReference type="Google" id="ProtNLM"/>
    </source>
</evidence>
<dbReference type="Pfam" id="PF12874">
    <property type="entry name" value="zf-met"/>
    <property type="match status" value="3"/>
</dbReference>
<dbReference type="SUPFAM" id="SSF57667">
    <property type="entry name" value="beta-beta-alpha zinc fingers"/>
    <property type="match status" value="3"/>
</dbReference>
<protein>
    <recommendedName>
        <fullName evidence="4">C2H2-type domain-containing protein</fullName>
    </recommendedName>
</protein>
<evidence type="ECO:0000259" key="1">
    <source>
        <dbReference type="SMART" id="SM00355"/>
    </source>
</evidence>
<dbReference type="SMART" id="SM00451">
    <property type="entry name" value="ZnF_U1"/>
    <property type="match status" value="3"/>
</dbReference>
<feature type="domain" description="C2H2-type" evidence="1">
    <location>
        <begin position="178"/>
        <end position="200"/>
    </location>
</feature>
<evidence type="ECO:0000259" key="2">
    <source>
        <dbReference type="SMART" id="SM00451"/>
    </source>
</evidence>
<accession>A0A164UJ98</accession>